<dbReference type="InterPro" id="IPR007569">
    <property type="entry name" value="DUF559"/>
</dbReference>
<dbReference type="Pfam" id="PF04480">
    <property type="entry name" value="DUF559"/>
    <property type="match status" value="1"/>
</dbReference>
<evidence type="ECO:0000313" key="3">
    <source>
        <dbReference type="Proteomes" id="UP000824190"/>
    </source>
</evidence>
<comment type="caution">
    <text evidence="2">The sequence shown here is derived from an EMBL/GenBank/DDBJ whole genome shotgun (WGS) entry which is preliminary data.</text>
</comment>
<keyword evidence="2" id="KW-0540">Nuclease</keyword>
<protein>
    <submittedName>
        <fullName evidence="2">Endonuclease domain-containing protein</fullName>
    </submittedName>
</protein>
<dbReference type="Proteomes" id="UP000824190">
    <property type="component" value="Unassembled WGS sequence"/>
</dbReference>
<dbReference type="AlphaFoldDB" id="A0A9D1UKB6"/>
<proteinExistence type="predicted"/>
<sequence>MVDPQIPELKVTPPTLTIIQCLRSLRSGEHAWQVLPGTGLDERKLRAVQLVDAMAHLFGFDPTRLLGACGDFYCRDDLRRIVSLSDRGAESPMETVMRLMAKDMFGDFFTSQLVISQDGSVSDPVHTGERVGRGIVARVDLGCEELKLVLQYDGSGHLERSRRDSDSKVSTELANLGWHELRLTYGHLKDRDLFYSTVAGGIALCRSRQGR</sequence>
<accession>A0A9D1UKB6</accession>
<organism evidence="2 3">
    <name type="scientific">Candidatus Corynebacterium avicola</name>
    <dbReference type="NCBI Taxonomy" id="2838527"/>
    <lineage>
        <taxon>Bacteria</taxon>
        <taxon>Bacillati</taxon>
        <taxon>Actinomycetota</taxon>
        <taxon>Actinomycetes</taxon>
        <taxon>Mycobacteriales</taxon>
        <taxon>Corynebacteriaceae</taxon>
        <taxon>Corynebacterium</taxon>
    </lineage>
</organism>
<gene>
    <name evidence="2" type="ORF">H9870_05380</name>
</gene>
<name>A0A9D1UKB6_9CORY</name>
<dbReference type="GO" id="GO:0004519">
    <property type="term" value="F:endonuclease activity"/>
    <property type="evidence" value="ECO:0007669"/>
    <property type="project" value="UniProtKB-KW"/>
</dbReference>
<reference evidence="2" key="1">
    <citation type="journal article" date="2021" name="PeerJ">
        <title>Extensive microbial diversity within the chicken gut microbiome revealed by metagenomics and culture.</title>
        <authorList>
            <person name="Gilroy R."/>
            <person name="Ravi A."/>
            <person name="Getino M."/>
            <person name="Pursley I."/>
            <person name="Horton D.L."/>
            <person name="Alikhan N.F."/>
            <person name="Baker D."/>
            <person name="Gharbi K."/>
            <person name="Hall N."/>
            <person name="Watson M."/>
            <person name="Adriaenssens E.M."/>
            <person name="Foster-Nyarko E."/>
            <person name="Jarju S."/>
            <person name="Secka A."/>
            <person name="Antonio M."/>
            <person name="Oren A."/>
            <person name="Chaudhuri R.R."/>
            <person name="La Ragione R."/>
            <person name="Hildebrand F."/>
            <person name="Pallen M.J."/>
        </authorList>
    </citation>
    <scope>NUCLEOTIDE SEQUENCE</scope>
    <source>
        <strain evidence="2">CHK32-1732</strain>
    </source>
</reference>
<keyword evidence="2" id="KW-0255">Endonuclease</keyword>
<reference evidence="2" key="2">
    <citation type="submission" date="2021-04" db="EMBL/GenBank/DDBJ databases">
        <authorList>
            <person name="Gilroy R."/>
        </authorList>
    </citation>
    <scope>NUCLEOTIDE SEQUENCE</scope>
    <source>
        <strain evidence="2">CHK32-1732</strain>
    </source>
</reference>
<feature type="domain" description="DUF559" evidence="1">
    <location>
        <begin position="139"/>
        <end position="185"/>
    </location>
</feature>
<evidence type="ECO:0000313" key="2">
    <source>
        <dbReference type="EMBL" id="HIW91079.1"/>
    </source>
</evidence>
<evidence type="ECO:0000259" key="1">
    <source>
        <dbReference type="Pfam" id="PF04480"/>
    </source>
</evidence>
<keyword evidence="2" id="KW-0378">Hydrolase</keyword>
<dbReference type="EMBL" id="DXGC01000052">
    <property type="protein sequence ID" value="HIW91079.1"/>
    <property type="molecule type" value="Genomic_DNA"/>
</dbReference>